<dbReference type="GO" id="GO:0004416">
    <property type="term" value="F:hydroxyacylglutathione hydrolase activity"/>
    <property type="evidence" value="ECO:0007669"/>
    <property type="project" value="UniProtKB-EC"/>
</dbReference>
<evidence type="ECO:0000259" key="1">
    <source>
        <dbReference type="Pfam" id="PF00753"/>
    </source>
</evidence>
<dbReference type="InterPro" id="IPR001279">
    <property type="entry name" value="Metallo-B-lactamas"/>
</dbReference>
<dbReference type="EC" id="3.1.2.6" evidence="2"/>
<evidence type="ECO:0000313" key="2">
    <source>
        <dbReference type="EMBL" id="CAA0101517.1"/>
    </source>
</evidence>
<name>A0A5S9PD25_MYCVN</name>
<protein>
    <submittedName>
        <fullName evidence="2">Hydroxyacylglutathione hydrolase</fullName>
        <ecNumber evidence="2">3.1.2.6</ecNumber>
    </submittedName>
</protein>
<feature type="domain" description="Metallo-beta-lactamase" evidence="1">
    <location>
        <begin position="81"/>
        <end position="177"/>
    </location>
</feature>
<keyword evidence="2" id="KW-0378">Hydrolase</keyword>
<dbReference type="RefSeq" id="WP_159229596.1">
    <property type="nucleotide sequence ID" value="NZ_CACSIP010000008.1"/>
</dbReference>
<dbReference type="InterPro" id="IPR036866">
    <property type="entry name" value="RibonucZ/Hydroxyglut_hydro"/>
</dbReference>
<dbReference type="PANTHER" id="PTHR42773:SF1">
    <property type="entry name" value="METALLO-BETA-LACTAMASE FAMILY PROTEIN"/>
    <property type="match status" value="1"/>
</dbReference>
<dbReference type="AlphaFoldDB" id="A0A5S9PD25"/>
<dbReference type="Pfam" id="PF00753">
    <property type="entry name" value="Lactamase_B"/>
    <property type="match status" value="1"/>
</dbReference>
<proteinExistence type="predicted"/>
<dbReference type="OrthoDB" id="9802991at2"/>
<dbReference type="Proteomes" id="UP000430146">
    <property type="component" value="Unassembled WGS sequence"/>
</dbReference>
<sequence length="216" mass="23558">MHKVLSDLHETQTDSPFPGLTTHAYLWTGPNVLFYSMATDAEFGELEKLGGVADQYLSHRDEAGPMLKTIARHFGSALHAPEAELPQIAEHSRVDIPLSGRHTDGNGVEVIPTPGHSPGSTSYLIRGAEGRYLFTGDTLIRNREGDWWAGYIEGISDAQAMAQSLRVLADLEPDVVISSAFQGDSAVHRIEAGLWRDHVAHALDGLLESTGNSRHR</sequence>
<dbReference type="Gene3D" id="3.60.15.10">
    <property type="entry name" value="Ribonuclease Z/Hydroxyacylglutathione hydrolase-like"/>
    <property type="match status" value="1"/>
</dbReference>
<dbReference type="PANTHER" id="PTHR42773">
    <property type="entry name" value="METALLO-BETA-LACTAMASE-RELATED"/>
    <property type="match status" value="1"/>
</dbReference>
<keyword evidence="3" id="KW-1185">Reference proteome</keyword>
<gene>
    <name evidence="2" type="primary">gloB_2</name>
    <name evidence="2" type="ORF">AELLOGFF_03324</name>
</gene>
<evidence type="ECO:0000313" key="3">
    <source>
        <dbReference type="Proteomes" id="UP000430146"/>
    </source>
</evidence>
<dbReference type="SUPFAM" id="SSF56281">
    <property type="entry name" value="Metallo-hydrolase/oxidoreductase"/>
    <property type="match status" value="1"/>
</dbReference>
<dbReference type="EMBL" id="CACSIP010000008">
    <property type="protein sequence ID" value="CAA0101517.1"/>
    <property type="molecule type" value="Genomic_DNA"/>
</dbReference>
<reference evidence="2 3" key="1">
    <citation type="submission" date="2019-11" db="EMBL/GenBank/DDBJ databases">
        <authorList>
            <person name="Holert J."/>
        </authorList>
    </citation>
    <scope>NUCLEOTIDE SEQUENCE [LARGE SCALE GENOMIC DNA]</scope>
    <source>
        <strain evidence="2">BC8_1</strain>
    </source>
</reference>
<accession>A0A5S9PD25</accession>
<organism evidence="2 3">
    <name type="scientific">Mycolicibacterium vanbaalenii</name>
    <name type="common">Mycobacterium vanbaalenii</name>
    <dbReference type="NCBI Taxonomy" id="110539"/>
    <lineage>
        <taxon>Bacteria</taxon>
        <taxon>Bacillati</taxon>
        <taxon>Actinomycetota</taxon>
        <taxon>Actinomycetes</taxon>
        <taxon>Mycobacteriales</taxon>
        <taxon>Mycobacteriaceae</taxon>
        <taxon>Mycolicibacterium</taxon>
    </lineage>
</organism>